<dbReference type="SUPFAM" id="SSF56349">
    <property type="entry name" value="DNA breaking-rejoining enzymes"/>
    <property type="match status" value="1"/>
</dbReference>
<dbReference type="EMBL" id="CABVOU010000021">
    <property type="protein sequence ID" value="VVZ94645.1"/>
    <property type="molecule type" value="Genomic_DNA"/>
</dbReference>
<comment type="similarity">
    <text evidence="1">Belongs to the 'phage' integrase family.</text>
</comment>
<dbReference type="GO" id="GO:0003677">
    <property type="term" value="F:DNA binding"/>
    <property type="evidence" value="ECO:0007669"/>
    <property type="project" value="UniProtKB-KW"/>
</dbReference>
<dbReference type="InterPro" id="IPR013762">
    <property type="entry name" value="Integrase-like_cat_sf"/>
</dbReference>
<accession>A0A5K1HZL5</accession>
<dbReference type="RefSeq" id="WP_225809716.1">
    <property type="nucleotide sequence ID" value="NZ_CABVOU010000021.1"/>
</dbReference>
<dbReference type="GO" id="GO:0006310">
    <property type="term" value="P:DNA recombination"/>
    <property type="evidence" value="ECO:0007669"/>
    <property type="project" value="UniProtKB-KW"/>
</dbReference>
<dbReference type="Pfam" id="PF00589">
    <property type="entry name" value="Phage_integrase"/>
    <property type="match status" value="1"/>
</dbReference>
<dbReference type="InterPro" id="IPR050090">
    <property type="entry name" value="Tyrosine_recombinase_XerCD"/>
</dbReference>
<keyword evidence="7" id="KW-1185">Reference proteome</keyword>
<keyword evidence="3" id="KW-0238">DNA-binding</keyword>
<name>A0A5K1HZL5_9GAMM</name>
<protein>
    <submittedName>
        <fullName evidence="6">Tyrosine recombinase XerC</fullName>
    </submittedName>
</protein>
<feature type="domain" description="Tyr recombinase" evidence="5">
    <location>
        <begin position="1"/>
        <end position="160"/>
    </location>
</feature>
<evidence type="ECO:0000256" key="1">
    <source>
        <dbReference type="ARBA" id="ARBA00008857"/>
    </source>
</evidence>
<dbReference type="PANTHER" id="PTHR30349:SF41">
    <property type="entry name" value="INTEGRASE_RECOMBINASE PROTEIN MJ0367-RELATED"/>
    <property type="match status" value="1"/>
</dbReference>
<dbReference type="PANTHER" id="PTHR30349">
    <property type="entry name" value="PHAGE INTEGRASE-RELATED"/>
    <property type="match status" value="1"/>
</dbReference>
<dbReference type="Proteomes" id="UP000326725">
    <property type="component" value="Unassembled WGS sequence"/>
</dbReference>
<organism evidence="6 7">
    <name type="scientific">Halomonas lysinitropha</name>
    <dbReference type="NCBI Taxonomy" id="2607506"/>
    <lineage>
        <taxon>Bacteria</taxon>
        <taxon>Pseudomonadati</taxon>
        <taxon>Pseudomonadota</taxon>
        <taxon>Gammaproteobacteria</taxon>
        <taxon>Oceanospirillales</taxon>
        <taxon>Halomonadaceae</taxon>
        <taxon>Halomonas</taxon>
    </lineage>
</organism>
<evidence type="ECO:0000256" key="4">
    <source>
        <dbReference type="ARBA" id="ARBA00023172"/>
    </source>
</evidence>
<dbReference type="InterPro" id="IPR011010">
    <property type="entry name" value="DNA_brk_join_enz"/>
</dbReference>
<evidence type="ECO:0000313" key="7">
    <source>
        <dbReference type="Proteomes" id="UP000326725"/>
    </source>
</evidence>
<dbReference type="Gene3D" id="1.10.443.10">
    <property type="entry name" value="Intergrase catalytic core"/>
    <property type="match status" value="1"/>
</dbReference>
<keyword evidence="2" id="KW-0229">DNA integration</keyword>
<evidence type="ECO:0000259" key="5">
    <source>
        <dbReference type="PROSITE" id="PS51898"/>
    </source>
</evidence>
<evidence type="ECO:0000256" key="2">
    <source>
        <dbReference type="ARBA" id="ARBA00022908"/>
    </source>
</evidence>
<keyword evidence="4" id="KW-0233">DNA recombination</keyword>
<reference evidence="6 7" key="1">
    <citation type="submission" date="2019-09" db="EMBL/GenBank/DDBJ databases">
        <authorList>
            <person name="Criscuolo A."/>
        </authorList>
    </citation>
    <scope>NUCLEOTIDE SEQUENCE [LARGE SCALE GENOMIC DNA]</scope>
    <source>
        <strain evidence="7">3(2)</strain>
    </source>
</reference>
<sequence length="196" mass="21802">MTPLAYQGRELKKGAGPRHRFLIQIVAGFSYRLTRYTIEKTAHKRPEPQTFPLSGAAVDVLKGWWKQQGEPKVDLVFPSPVTGKRMAPTAMQKPWAAVRKSGGLPNDLQLYTLRHNFASQLVMAGADLLAVSKLMAHADIQTTIAHYAHLAPDHKRDIVEAFARRAPRLSTETIVAAEAQDVSNREFLEDVHVAKS</sequence>
<evidence type="ECO:0000313" key="6">
    <source>
        <dbReference type="EMBL" id="VVZ94645.1"/>
    </source>
</evidence>
<evidence type="ECO:0000256" key="3">
    <source>
        <dbReference type="ARBA" id="ARBA00023125"/>
    </source>
</evidence>
<gene>
    <name evidence="6" type="primary">xerC_4</name>
    <name evidence="6" type="ORF">HALO32_00700</name>
</gene>
<dbReference type="InterPro" id="IPR002104">
    <property type="entry name" value="Integrase_catalytic"/>
</dbReference>
<dbReference type="AlphaFoldDB" id="A0A5K1HZL5"/>
<dbReference type="PROSITE" id="PS51898">
    <property type="entry name" value="TYR_RECOMBINASE"/>
    <property type="match status" value="1"/>
</dbReference>
<dbReference type="GO" id="GO:0015074">
    <property type="term" value="P:DNA integration"/>
    <property type="evidence" value="ECO:0007669"/>
    <property type="project" value="UniProtKB-KW"/>
</dbReference>
<proteinExistence type="inferred from homology"/>